<reference evidence="3" key="1">
    <citation type="submission" date="2022-10" db="EMBL/GenBank/DDBJ databases">
        <title>Genome assembly of Pristionchus species.</title>
        <authorList>
            <person name="Yoshida K."/>
            <person name="Sommer R.J."/>
        </authorList>
    </citation>
    <scope>NUCLEOTIDE SEQUENCE [LARGE SCALE GENOMIC DNA]</scope>
    <source>
        <strain evidence="3">RS5460</strain>
    </source>
</reference>
<evidence type="ECO:0000256" key="1">
    <source>
        <dbReference type="SAM" id="Phobius"/>
    </source>
</evidence>
<evidence type="ECO:0000313" key="2">
    <source>
        <dbReference type="EMBL" id="GMR46676.1"/>
    </source>
</evidence>
<comment type="caution">
    <text evidence="2">The sequence shown here is derived from an EMBL/GenBank/DDBJ whole genome shotgun (WGS) entry which is preliminary data.</text>
</comment>
<accession>A0AAN5CLN3</accession>
<protein>
    <recommendedName>
        <fullName evidence="4">G protein-coupled receptor</fullName>
    </recommendedName>
</protein>
<feature type="non-terminal residue" evidence="2">
    <location>
        <position position="1"/>
    </location>
</feature>
<gene>
    <name evidence="2" type="ORF">PMAYCL1PPCAC_16871</name>
</gene>
<dbReference type="EMBL" id="BTRK01000004">
    <property type="protein sequence ID" value="GMR46676.1"/>
    <property type="molecule type" value="Genomic_DNA"/>
</dbReference>
<keyword evidence="1" id="KW-0472">Membrane</keyword>
<proteinExistence type="predicted"/>
<name>A0AAN5CLN3_9BILA</name>
<keyword evidence="1" id="KW-1133">Transmembrane helix</keyword>
<feature type="transmembrane region" description="Helical" evidence="1">
    <location>
        <begin position="14"/>
        <end position="40"/>
    </location>
</feature>
<organism evidence="2 3">
    <name type="scientific">Pristionchus mayeri</name>
    <dbReference type="NCBI Taxonomy" id="1317129"/>
    <lineage>
        <taxon>Eukaryota</taxon>
        <taxon>Metazoa</taxon>
        <taxon>Ecdysozoa</taxon>
        <taxon>Nematoda</taxon>
        <taxon>Chromadorea</taxon>
        <taxon>Rhabditida</taxon>
        <taxon>Rhabditina</taxon>
        <taxon>Diplogasteromorpha</taxon>
        <taxon>Diplogasteroidea</taxon>
        <taxon>Neodiplogasteridae</taxon>
        <taxon>Pristionchus</taxon>
    </lineage>
</organism>
<dbReference type="Proteomes" id="UP001328107">
    <property type="component" value="Unassembled WGS sequence"/>
</dbReference>
<feature type="non-terminal residue" evidence="2">
    <location>
        <position position="142"/>
    </location>
</feature>
<keyword evidence="3" id="KW-1185">Reference proteome</keyword>
<dbReference type="AlphaFoldDB" id="A0AAN5CLN3"/>
<keyword evidence="1" id="KW-0812">Transmembrane</keyword>
<evidence type="ECO:0008006" key="4">
    <source>
        <dbReference type="Google" id="ProtNLM"/>
    </source>
</evidence>
<sequence length="142" mass="16265">TLHDNIFSYHLSSYSIIVIAYSAPLSLYILGWFIFFPNLLPTEDLQAKMMESISRFHGTNTTQFRVYGFPFIGKTRYSAAMPCSSTSFPLTRPAMHFWASALSKYGSNCFTMDHRLVRRQRKCSVTFGVLILLKVFFLSCSC</sequence>
<evidence type="ECO:0000313" key="3">
    <source>
        <dbReference type="Proteomes" id="UP001328107"/>
    </source>
</evidence>